<feature type="domain" description="VOC" evidence="1">
    <location>
        <begin position="1"/>
        <end position="112"/>
    </location>
</feature>
<name>A0ABP9K2I3_9ACTN</name>
<dbReference type="PROSITE" id="PS51819">
    <property type="entry name" value="VOC"/>
    <property type="match status" value="1"/>
</dbReference>
<dbReference type="Proteomes" id="UP001500124">
    <property type="component" value="Unassembled WGS sequence"/>
</dbReference>
<protein>
    <recommendedName>
        <fullName evidence="1">VOC domain-containing protein</fullName>
    </recommendedName>
</protein>
<sequence length="129" mass="13770">MLTVLPIRYVADVAASRRFYAGLGLGVRQEPGEAVWVRLTAAAGAVGIHDAAVSKGRPPGTTELGFATEESLEEVALRLERDGYAYELCDEDFGRSIRVTDPDGIVVQIQQIDPATVRRSAAAVTGRLG</sequence>
<dbReference type="InterPro" id="IPR029068">
    <property type="entry name" value="Glyas_Bleomycin-R_OHBP_Dase"/>
</dbReference>
<dbReference type="EMBL" id="BAABKC010000021">
    <property type="protein sequence ID" value="GAA5049961.1"/>
    <property type="molecule type" value="Genomic_DNA"/>
</dbReference>
<dbReference type="RefSeq" id="WP_176146984.1">
    <property type="nucleotide sequence ID" value="NZ_BAABKC010000021.1"/>
</dbReference>
<reference evidence="3" key="1">
    <citation type="journal article" date="2019" name="Int. J. Syst. Evol. Microbiol.">
        <title>The Global Catalogue of Microorganisms (GCM) 10K type strain sequencing project: providing services to taxonomists for standard genome sequencing and annotation.</title>
        <authorList>
            <consortium name="The Broad Institute Genomics Platform"/>
            <consortium name="The Broad Institute Genome Sequencing Center for Infectious Disease"/>
            <person name="Wu L."/>
            <person name="Ma J."/>
        </authorList>
    </citation>
    <scope>NUCLEOTIDE SEQUENCE [LARGE SCALE GENOMIC DNA]</scope>
    <source>
        <strain evidence="3">JCM 18410</strain>
    </source>
</reference>
<dbReference type="InterPro" id="IPR037523">
    <property type="entry name" value="VOC_core"/>
</dbReference>
<comment type="caution">
    <text evidence="2">The sequence shown here is derived from an EMBL/GenBank/DDBJ whole genome shotgun (WGS) entry which is preliminary data.</text>
</comment>
<keyword evidence="3" id="KW-1185">Reference proteome</keyword>
<gene>
    <name evidence="2" type="ORF">GCM10023336_17410</name>
</gene>
<proteinExistence type="predicted"/>
<dbReference type="SUPFAM" id="SSF54593">
    <property type="entry name" value="Glyoxalase/Bleomycin resistance protein/Dihydroxybiphenyl dioxygenase"/>
    <property type="match status" value="1"/>
</dbReference>
<organism evidence="2 3">
    <name type="scientific">Streptomyces similanensis</name>
    <dbReference type="NCBI Taxonomy" id="1274988"/>
    <lineage>
        <taxon>Bacteria</taxon>
        <taxon>Bacillati</taxon>
        <taxon>Actinomycetota</taxon>
        <taxon>Actinomycetes</taxon>
        <taxon>Kitasatosporales</taxon>
        <taxon>Streptomycetaceae</taxon>
        <taxon>Streptomyces</taxon>
    </lineage>
</organism>
<evidence type="ECO:0000313" key="3">
    <source>
        <dbReference type="Proteomes" id="UP001500124"/>
    </source>
</evidence>
<accession>A0ABP9K2I3</accession>
<dbReference type="Gene3D" id="3.10.180.10">
    <property type="entry name" value="2,3-Dihydroxybiphenyl 1,2-Dioxygenase, domain 1"/>
    <property type="match status" value="1"/>
</dbReference>
<evidence type="ECO:0000313" key="2">
    <source>
        <dbReference type="EMBL" id="GAA5049961.1"/>
    </source>
</evidence>
<evidence type="ECO:0000259" key="1">
    <source>
        <dbReference type="PROSITE" id="PS51819"/>
    </source>
</evidence>